<organism evidence="2 3">
    <name type="scientific">Trifolium medium</name>
    <dbReference type="NCBI Taxonomy" id="97028"/>
    <lineage>
        <taxon>Eukaryota</taxon>
        <taxon>Viridiplantae</taxon>
        <taxon>Streptophyta</taxon>
        <taxon>Embryophyta</taxon>
        <taxon>Tracheophyta</taxon>
        <taxon>Spermatophyta</taxon>
        <taxon>Magnoliopsida</taxon>
        <taxon>eudicotyledons</taxon>
        <taxon>Gunneridae</taxon>
        <taxon>Pentapetalae</taxon>
        <taxon>rosids</taxon>
        <taxon>fabids</taxon>
        <taxon>Fabales</taxon>
        <taxon>Fabaceae</taxon>
        <taxon>Papilionoideae</taxon>
        <taxon>50 kb inversion clade</taxon>
        <taxon>NPAAA clade</taxon>
        <taxon>Hologalegina</taxon>
        <taxon>IRL clade</taxon>
        <taxon>Trifolieae</taxon>
        <taxon>Trifolium</taxon>
    </lineage>
</organism>
<accession>A0A392Q4D6</accession>
<proteinExistence type="predicted"/>
<feature type="region of interest" description="Disordered" evidence="1">
    <location>
        <begin position="28"/>
        <end position="62"/>
    </location>
</feature>
<evidence type="ECO:0000313" key="2">
    <source>
        <dbReference type="EMBL" id="MCI18782.1"/>
    </source>
</evidence>
<dbReference type="AlphaFoldDB" id="A0A392Q4D6"/>
<evidence type="ECO:0000313" key="3">
    <source>
        <dbReference type="Proteomes" id="UP000265520"/>
    </source>
</evidence>
<keyword evidence="3" id="KW-1185">Reference proteome</keyword>
<gene>
    <name evidence="2" type="ORF">A2U01_0039937</name>
</gene>
<reference evidence="2 3" key="1">
    <citation type="journal article" date="2018" name="Front. Plant Sci.">
        <title>Red Clover (Trifolium pratense) and Zigzag Clover (T. medium) - A Picture of Genomic Similarities and Differences.</title>
        <authorList>
            <person name="Dluhosova J."/>
            <person name="Istvanek J."/>
            <person name="Nedelnik J."/>
            <person name="Repkova J."/>
        </authorList>
    </citation>
    <scope>NUCLEOTIDE SEQUENCE [LARGE SCALE GENOMIC DNA]</scope>
    <source>
        <strain evidence="3">cv. 10/8</strain>
        <tissue evidence="2">Leaf</tissue>
    </source>
</reference>
<dbReference type="Proteomes" id="UP000265520">
    <property type="component" value="Unassembled WGS sequence"/>
</dbReference>
<sequence>MCLQEHVRISLPYCDRYGGDFAFGEQVKHHESYGGQHHDGDDHHGADGHGDDSDHDNHCGHG</sequence>
<feature type="non-terminal residue" evidence="2">
    <location>
        <position position="62"/>
    </location>
</feature>
<protein>
    <submittedName>
        <fullName evidence="2">Uncharacterized protein</fullName>
    </submittedName>
</protein>
<name>A0A392Q4D6_9FABA</name>
<dbReference type="EMBL" id="LXQA010111786">
    <property type="protein sequence ID" value="MCI18782.1"/>
    <property type="molecule type" value="Genomic_DNA"/>
</dbReference>
<comment type="caution">
    <text evidence="2">The sequence shown here is derived from an EMBL/GenBank/DDBJ whole genome shotgun (WGS) entry which is preliminary data.</text>
</comment>
<evidence type="ECO:0000256" key="1">
    <source>
        <dbReference type="SAM" id="MobiDB-lite"/>
    </source>
</evidence>